<dbReference type="Gene3D" id="1.10.357.10">
    <property type="entry name" value="Tetracycline Repressor, domain 2"/>
    <property type="match status" value="1"/>
</dbReference>
<gene>
    <name evidence="4" type="ORF">ACFO3O_08360</name>
</gene>
<dbReference type="InterPro" id="IPR009057">
    <property type="entry name" value="Homeodomain-like_sf"/>
</dbReference>
<evidence type="ECO:0000259" key="3">
    <source>
        <dbReference type="PROSITE" id="PS50977"/>
    </source>
</evidence>
<dbReference type="PROSITE" id="PS50977">
    <property type="entry name" value="HTH_TETR_2"/>
    <property type="match status" value="1"/>
</dbReference>
<dbReference type="SUPFAM" id="SSF46689">
    <property type="entry name" value="Homeodomain-like"/>
    <property type="match status" value="1"/>
</dbReference>
<dbReference type="Gene3D" id="1.10.10.60">
    <property type="entry name" value="Homeodomain-like"/>
    <property type="match status" value="1"/>
</dbReference>
<dbReference type="PRINTS" id="PR00455">
    <property type="entry name" value="HTHTETR"/>
</dbReference>
<organism evidence="4 5">
    <name type="scientific">Dokdonia ponticola</name>
    <dbReference type="NCBI Taxonomy" id="2041041"/>
    <lineage>
        <taxon>Bacteria</taxon>
        <taxon>Pseudomonadati</taxon>
        <taxon>Bacteroidota</taxon>
        <taxon>Flavobacteriia</taxon>
        <taxon>Flavobacteriales</taxon>
        <taxon>Flavobacteriaceae</taxon>
        <taxon>Dokdonia</taxon>
    </lineage>
</organism>
<dbReference type="Pfam" id="PF17932">
    <property type="entry name" value="TetR_C_24"/>
    <property type="match status" value="1"/>
</dbReference>
<evidence type="ECO:0000256" key="1">
    <source>
        <dbReference type="ARBA" id="ARBA00023125"/>
    </source>
</evidence>
<dbReference type="InterPro" id="IPR001647">
    <property type="entry name" value="HTH_TetR"/>
</dbReference>
<evidence type="ECO:0000256" key="2">
    <source>
        <dbReference type="PROSITE-ProRule" id="PRU00335"/>
    </source>
</evidence>
<reference evidence="5" key="1">
    <citation type="journal article" date="2019" name="Int. J. Syst. Evol. Microbiol.">
        <title>The Global Catalogue of Microorganisms (GCM) 10K type strain sequencing project: providing services to taxonomists for standard genome sequencing and annotation.</title>
        <authorList>
            <consortium name="The Broad Institute Genomics Platform"/>
            <consortium name="The Broad Institute Genome Sequencing Center for Infectious Disease"/>
            <person name="Wu L."/>
            <person name="Ma J."/>
        </authorList>
    </citation>
    <scope>NUCLEOTIDE SEQUENCE [LARGE SCALE GENOMIC DNA]</scope>
    <source>
        <strain evidence="5">YJ-61-S</strain>
    </source>
</reference>
<dbReference type="PANTHER" id="PTHR43479:SF11">
    <property type="entry name" value="ACREF_ENVCD OPERON REPRESSOR-RELATED"/>
    <property type="match status" value="1"/>
</dbReference>
<protein>
    <submittedName>
        <fullName evidence="4">TetR/AcrR family transcriptional regulator</fullName>
    </submittedName>
</protein>
<evidence type="ECO:0000313" key="5">
    <source>
        <dbReference type="Proteomes" id="UP001596043"/>
    </source>
</evidence>
<comment type="caution">
    <text evidence="4">The sequence shown here is derived from an EMBL/GenBank/DDBJ whole genome shotgun (WGS) entry which is preliminary data.</text>
</comment>
<proteinExistence type="predicted"/>
<keyword evidence="5" id="KW-1185">Reference proteome</keyword>
<keyword evidence="1 2" id="KW-0238">DNA-binding</keyword>
<dbReference type="InterPro" id="IPR036271">
    <property type="entry name" value="Tet_transcr_reg_TetR-rel_C_sf"/>
</dbReference>
<sequence>MKLSTLSRKQEIYKTAARLFKEKGYSAVTMRDLAAEMGIKAASLYNHISSKQQILSEIILDIATQFTSGIDAITGQETNTLAKLKAVIAQHITLTADNPYGMAALNNDWMHLEGKLDHYLDLRNRYEKKFRDIILEGKESGELKDVNTEILVYSILTTLRNLYLWIPKKGELKKDELIEGLSIILLQGVES</sequence>
<accession>A0ABV9HX52</accession>
<dbReference type="SUPFAM" id="SSF48498">
    <property type="entry name" value="Tetracyclin repressor-like, C-terminal domain"/>
    <property type="match status" value="1"/>
</dbReference>
<dbReference type="InterPro" id="IPR050624">
    <property type="entry name" value="HTH-type_Tx_Regulator"/>
</dbReference>
<name>A0ABV9HX52_9FLAO</name>
<dbReference type="PANTHER" id="PTHR43479">
    <property type="entry name" value="ACREF/ENVCD OPERON REPRESSOR-RELATED"/>
    <property type="match status" value="1"/>
</dbReference>
<dbReference type="EMBL" id="JBHSFV010000004">
    <property type="protein sequence ID" value="MFC4633916.1"/>
    <property type="molecule type" value="Genomic_DNA"/>
</dbReference>
<feature type="DNA-binding region" description="H-T-H motif" evidence="2">
    <location>
        <begin position="29"/>
        <end position="48"/>
    </location>
</feature>
<dbReference type="Proteomes" id="UP001596043">
    <property type="component" value="Unassembled WGS sequence"/>
</dbReference>
<dbReference type="RefSeq" id="WP_379978144.1">
    <property type="nucleotide sequence ID" value="NZ_JBHSFV010000004.1"/>
</dbReference>
<evidence type="ECO:0000313" key="4">
    <source>
        <dbReference type="EMBL" id="MFC4633916.1"/>
    </source>
</evidence>
<dbReference type="InterPro" id="IPR041490">
    <property type="entry name" value="KstR2_TetR_C"/>
</dbReference>
<dbReference type="Pfam" id="PF00440">
    <property type="entry name" value="TetR_N"/>
    <property type="match status" value="1"/>
</dbReference>
<feature type="domain" description="HTH tetR-type" evidence="3">
    <location>
        <begin position="6"/>
        <end position="66"/>
    </location>
</feature>